<dbReference type="GO" id="GO:0004843">
    <property type="term" value="F:cysteine-type deubiquitinase activity"/>
    <property type="evidence" value="ECO:0007669"/>
    <property type="project" value="InterPro"/>
</dbReference>
<dbReference type="CDD" id="cd02659">
    <property type="entry name" value="peptidase_C19C"/>
    <property type="match status" value="1"/>
</dbReference>
<dbReference type="PANTHER" id="PTHR24006">
    <property type="entry name" value="UBIQUITIN CARBOXYL-TERMINAL HYDROLASE"/>
    <property type="match status" value="1"/>
</dbReference>
<dbReference type="VEuPathDB" id="FungiDB:H310_07532"/>
<feature type="region of interest" description="Disordered" evidence="2">
    <location>
        <begin position="270"/>
        <end position="329"/>
    </location>
</feature>
<accession>A0A3R7A7E5</accession>
<dbReference type="PROSITE" id="PS50235">
    <property type="entry name" value="USP_3"/>
    <property type="match status" value="1"/>
</dbReference>
<dbReference type="SUPFAM" id="SSF54001">
    <property type="entry name" value="Cysteine proteinases"/>
    <property type="match status" value="1"/>
</dbReference>
<dbReference type="PROSITE" id="PS00973">
    <property type="entry name" value="USP_2"/>
    <property type="match status" value="1"/>
</dbReference>
<evidence type="ECO:0000313" key="5">
    <source>
        <dbReference type="Proteomes" id="UP000285060"/>
    </source>
</evidence>
<dbReference type="InterPro" id="IPR038765">
    <property type="entry name" value="Papain-like_cys_pep_sf"/>
</dbReference>
<dbReference type="PROSITE" id="PS00972">
    <property type="entry name" value="USP_1"/>
    <property type="match status" value="1"/>
</dbReference>
<feature type="compositionally biased region" description="Basic and acidic residues" evidence="2">
    <location>
        <begin position="270"/>
        <end position="281"/>
    </location>
</feature>
<dbReference type="GO" id="GO:0005829">
    <property type="term" value="C:cytosol"/>
    <property type="evidence" value="ECO:0007669"/>
    <property type="project" value="TreeGrafter"/>
</dbReference>
<feature type="compositionally biased region" description="Low complexity" evidence="2">
    <location>
        <begin position="1463"/>
        <end position="1483"/>
    </location>
</feature>
<feature type="compositionally biased region" description="Low complexity" evidence="2">
    <location>
        <begin position="1180"/>
        <end position="1194"/>
    </location>
</feature>
<feature type="domain" description="USP" evidence="3">
    <location>
        <begin position="402"/>
        <end position="805"/>
    </location>
</feature>
<dbReference type="GO" id="GO:0005634">
    <property type="term" value="C:nucleus"/>
    <property type="evidence" value="ECO:0007669"/>
    <property type="project" value="TreeGrafter"/>
</dbReference>
<feature type="coiled-coil region" evidence="1">
    <location>
        <begin position="172"/>
        <end position="199"/>
    </location>
</feature>
<dbReference type="VEuPathDB" id="FungiDB:H310_07533"/>
<dbReference type="Pfam" id="PF00443">
    <property type="entry name" value="UCH"/>
    <property type="match status" value="1"/>
</dbReference>
<dbReference type="PANTHER" id="PTHR24006:SF702">
    <property type="entry name" value="UBIQUITIN CARBOXYL-TERMINAL HYDROLASE 47"/>
    <property type="match status" value="1"/>
</dbReference>
<evidence type="ECO:0000256" key="2">
    <source>
        <dbReference type="SAM" id="MobiDB-lite"/>
    </source>
</evidence>
<dbReference type="Gene3D" id="3.90.70.10">
    <property type="entry name" value="Cysteine proteinases"/>
    <property type="match status" value="1"/>
</dbReference>
<evidence type="ECO:0000256" key="1">
    <source>
        <dbReference type="SAM" id="Coils"/>
    </source>
</evidence>
<keyword evidence="1" id="KW-0175">Coiled coil</keyword>
<feature type="compositionally biased region" description="Acidic residues" evidence="2">
    <location>
        <begin position="291"/>
        <end position="314"/>
    </location>
</feature>
<reference evidence="4 5" key="1">
    <citation type="submission" date="2018-08" db="EMBL/GenBank/DDBJ databases">
        <title>Aphanomyces genome sequencing and annotation.</title>
        <authorList>
            <person name="Minardi D."/>
            <person name="Oidtmann B."/>
            <person name="Van Der Giezen M."/>
            <person name="Studholme D.J."/>
        </authorList>
    </citation>
    <scope>NUCLEOTIDE SEQUENCE [LARGE SCALE GENOMIC DNA]</scope>
    <source>
        <strain evidence="4 5">NJM0002</strain>
    </source>
</reference>
<feature type="region of interest" description="Disordered" evidence="2">
    <location>
        <begin position="1461"/>
        <end position="1497"/>
    </location>
</feature>
<organism evidence="4 5">
    <name type="scientific">Aphanomyces invadans</name>
    <dbReference type="NCBI Taxonomy" id="157072"/>
    <lineage>
        <taxon>Eukaryota</taxon>
        <taxon>Sar</taxon>
        <taxon>Stramenopiles</taxon>
        <taxon>Oomycota</taxon>
        <taxon>Saprolegniomycetes</taxon>
        <taxon>Saprolegniales</taxon>
        <taxon>Verrucalvaceae</taxon>
        <taxon>Aphanomyces</taxon>
    </lineage>
</organism>
<sequence length="1506" mass="169871">MERVIEEKEAMMALLNSVDEHHIGAELEALGKKYEEKIQTLQTPTKKSQLVVVMAAQTEVRRLQRLHQQGQLKISSLQIELTSMKQLKASLQRKLKTEVVNAQKEQRKQSLTIMQLQRKDAKKQVEIQKLSQLHAHQNTLLKRKNDELVKLQSSKRFKPTKTLRRTPPGPEKQKIDLQLADKNAVIRKLQQKLDLVEKHHRHSGGTASQLCPSSVQSCHKVIQALLTTAVSAKKRCLELADVDKQLAQTEEQLVEQRATADSLAAEVKRLEVELESRPPKKERPKPKVTTDVEEDEMPSESEDDGGEYDDDSDYTEDRNSRGRTSSGRKDKIKVTAATVTPGDAVAVDCCQCNDEDFDGYDDDDTVNTSAIILHPTQGATTSTVATSTHSSWNYTIEPQLFRGLSNQGATCYMNSLLQSLYMTPEFRHQLYQSVTTRDHDDATDLETNIPFQLQKLFAHLQLNKERKAIDTKALTKSFGWNSSDVFQQHDVQELCRVLFDALEESLKGTPTEHLVNDLYQGQLKDYVQCASCGNESSRLDNFLDLSLVIRPFGSTKMMQSVEEAIEYFLKPEVLSGENQWDCSKCAKKQDAIKGLKFSKLPYLLALQLKRFDFDYTTFNRIKLNNEVRFPKYLNMNTYVHDTKGGVIARKMSLERQELNDRRDDDSGSDRLTADATSPTSVGGTLPSSPTNAPFDENDDDEPLQDTWNPDYDVDAVIQSTGPFVYELFSVLIHSGSAMGGHYYAYIKSFEDGNWFNFNDSTVSRITEAEVRTAWGPKAQPAGTMSYGGYRLSGSTSAYMLMYRLVDRSRNRAGIADSQVPSFLKDLILDDEAKRVEREKEREEKARLIMLKVFCDDATFKTMHISKLTPLQEVTEKACVLFDHITYHPDLVRLRSYSDYTKMPQDTYTGREQCSLMQLQLYTHSCLYLEVRQSVDEPWVEYDGTALQLVVRKYEPHPTPHFSTPPYNLQISDRATVGDLVDVLSTKYGLPRSQCRVLHMSSNGYWNIQTSILNPADEPMYMQRTLQHDIRLRHGSEVYVEACPSLDTWSDAKDLFETKAHEITIQVKCKEKAISSRVKRASVDGGQPAVPIADTVTWPFVVDRRDNLRVLKDRLALFLDMPIDTFKLFRGSEQAQELKDLDTSFKNLTLMDNSTLLVAGGRPLKANEFHVQIKWYQPKQTPTTTESAPASPTSADQTPSPRLFLDGGTTAGELTWLTTLIVSMDTAVDDLRASVRAAFDGKGIAAPYIRLRDFANNRMSMVLADGFPLKNASNLTLYENRQFVVEILPAPEHLPRHHMLYYVTVFDRATFTFGSRHEVVFATRHDTEHWMDVLVAKVAQVTGLPEATMQFAKPFQFQEVSVMDVEEFTWSDRDSGRRYTNLHALGSYGDRLLVSDSAVPLKELSTEERAALLAQVDKSSGIDTLYHNSSTVYGPVAPSGQYGTSTYRYAKPKEAALVIRTKSTKSSSTAASGSDSVPVSPGVSTDDDADSKEYERAGGVALFDDLH</sequence>
<feature type="compositionally biased region" description="Polar residues" evidence="2">
    <location>
        <begin position="674"/>
        <end position="691"/>
    </location>
</feature>
<feature type="region of interest" description="Disordered" evidence="2">
    <location>
        <begin position="657"/>
        <end position="709"/>
    </location>
</feature>
<feature type="region of interest" description="Disordered" evidence="2">
    <location>
        <begin position="1177"/>
        <end position="1201"/>
    </location>
</feature>
<evidence type="ECO:0000313" key="4">
    <source>
        <dbReference type="EMBL" id="RHY28390.1"/>
    </source>
</evidence>
<dbReference type="GO" id="GO:0016579">
    <property type="term" value="P:protein deubiquitination"/>
    <property type="evidence" value="ECO:0007669"/>
    <property type="project" value="InterPro"/>
</dbReference>
<name>A0A3R7A7E5_9STRA</name>
<feature type="compositionally biased region" description="Basic and acidic residues" evidence="2">
    <location>
        <begin position="657"/>
        <end position="672"/>
    </location>
</feature>
<proteinExistence type="predicted"/>
<protein>
    <recommendedName>
        <fullName evidence="3">USP domain-containing protein</fullName>
    </recommendedName>
</protein>
<gene>
    <name evidence="4" type="ORF">DYB32_006011</name>
</gene>
<dbReference type="InterPro" id="IPR001394">
    <property type="entry name" value="Peptidase_C19_UCH"/>
</dbReference>
<keyword evidence="5" id="KW-1185">Reference proteome</keyword>
<dbReference type="Proteomes" id="UP000285060">
    <property type="component" value="Unassembled WGS sequence"/>
</dbReference>
<dbReference type="FunFam" id="3.90.70.10:FF:000145">
    <property type="entry name" value="Clan CA, family C19, ubiquitin hydrolase-like cysteine peptidase"/>
    <property type="match status" value="1"/>
</dbReference>
<comment type="caution">
    <text evidence="4">The sequence shown here is derived from an EMBL/GenBank/DDBJ whole genome shotgun (WGS) entry which is preliminary data.</text>
</comment>
<dbReference type="InterPro" id="IPR018200">
    <property type="entry name" value="USP_CS"/>
</dbReference>
<dbReference type="InterPro" id="IPR028889">
    <property type="entry name" value="USP"/>
</dbReference>
<dbReference type="InterPro" id="IPR050164">
    <property type="entry name" value="Peptidase_C19"/>
</dbReference>
<dbReference type="EMBL" id="QUSY01000593">
    <property type="protein sequence ID" value="RHY28390.1"/>
    <property type="molecule type" value="Genomic_DNA"/>
</dbReference>
<evidence type="ECO:0000259" key="3">
    <source>
        <dbReference type="PROSITE" id="PS50235"/>
    </source>
</evidence>